<accession>A0A1T2KXA0</accession>
<dbReference type="Pfam" id="PF05494">
    <property type="entry name" value="MlaC"/>
    <property type="match status" value="1"/>
</dbReference>
<evidence type="ECO:0000313" key="2">
    <source>
        <dbReference type="Proteomes" id="UP000190896"/>
    </source>
</evidence>
<organism evidence="1 2">
    <name type="scientific">Solemya velesiana gill symbiont</name>
    <dbReference type="NCBI Taxonomy" id="1918948"/>
    <lineage>
        <taxon>Bacteria</taxon>
        <taxon>Pseudomonadati</taxon>
        <taxon>Pseudomonadota</taxon>
        <taxon>Gammaproteobacteria</taxon>
        <taxon>sulfur-oxidizing symbionts</taxon>
    </lineage>
</organism>
<dbReference type="EMBL" id="MPRJ01000010">
    <property type="protein sequence ID" value="OOZ37452.1"/>
    <property type="molecule type" value="Genomic_DNA"/>
</dbReference>
<keyword evidence="2" id="KW-1185">Reference proteome</keyword>
<name>A0A1T2KXA0_9GAMM</name>
<sequence>MPAVQANTPTDLVKETSEKILAEVASRKDELTEFPGRIYGLVDEIVLPKFDFIRMSRQVLGKYWRRATEAEQVQFTSAFRELLVRTYATALLNYSDQEIKYLPSRMVDGAEEVTVNTEVSEPGAPAIPINYSLYQNGDTWLVYDVVIDGVSLVSNYRTSFASQIRRYKLAGLIKKLEKRNQRDK</sequence>
<protein>
    <recommendedName>
        <fullName evidence="3">Toluene tolerance protein</fullName>
    </recommendedName>
</protein>
<dbReference type="InterPro" id="IPR008869">
    <property type="entry name" value="MlaC/ttg2D"/>
</dbReference>
<dbReference type="AlphaFoldDB" id="A0A1T2KXA0"/>
<dbReference type="Gene3D" id="3.10.450.710">
    <property type="entry name" value="Tgt2/MlaC"/>
    <property type="match status" value="1"/>
</dbReference>
<comment type="caution">
    <text evidence="1">The sequence shown here is derived from an EMBL/GenBank/DDBJ whole genome shotgun (WGS) entry which is preliminary data.</text>
</comment>
<proteinExistence type="predicted"/>
<gene>
    <name evidence="1" type="ORF">BOW51_02405</name>
</gene>
<dbReference type="PANTHER" id="PTHR36573">
    <property type="entry name" value="INTERMEMBRANE PHOSPHOLIPID TRANSPORT SYSTEM BINDING PROTEIN MLAC"/>
    <property type="match status" value="1"/>
</dbReference>
<evidence type="ECO:0000313" key="1">
    <source>
        <dbReference type="EMBL" id="OOZ37452.1"/>
    </source>
</evidence>
<dbReference type="PANTHER" id="PTHR36573:SF1">
    <property type="entry name" value="INTERMEMBRANE PHOSPHOLIPID TRANSPORT SYSTEM BINDING PROTEIN MLAC"/>
    <property type="match status" value="1"/>
</dbReference>
<dbReference type="PIRSF" id="PIRSF004649">
    <property type="entry name" value="MlaC"/>
    <property type="match status" value="1"/>
</dbReference>
<dbReference type="InterPro" id="IPR042245">
    <property type="entry name" value="Tgt2/MlaC_sf"/>
</dbReference>
<evidence type="ECO:0008006" key="3">
    <source>
        <dbReference type="Google" id="ProtNLM"/>
    </source>
</evidence>
<reference evidence="1 2" key="1">
    <citation type="submission" date="2016-11" db="EMBL/GenBank/DDBJ databases">
        <title>Mixed transmission modes and dynamic genome evolution in an obligate animal-bacterial symbiosis.</title>
        <authorList>
            <person name="Russell S.L."/>
            <person name="Corbett-Detig R.B."/>
            <person name="Cavanaugh C.M."/>
        </authorList>
    </citation>
    <scope>NUCLEOTIDE SEQUENCE [LARGE SCALE GENOMIC DNA]</scope>
    <source>
        <strain evidence="1">Se-Cadez</strain>
    </source>
</reference>
<dbReference type="Proteomes" id="UP000190896">
    <property type="component" value="Unassembled WGS sequence"/>
</dbReference>